<dbReference type="InterPro" id="IPR011009">
    <property type="entry name" value="Kinase-like_dom_sf"/>
</dbReference>
<dbReference type="Proteomes" id="UP001378592">
    <property type="component" value="Unassembled WGS sequence"/>
</dbReference>
<evidence type="ECO:0000259" key="1">
    <source>
        <dbReference type="SMART" id="SM00587"/>
    </source>
</evidence>
<dbReference type="SUPFAM" id="SSF56112">
    <property type="entry name" value="Protein kinase-like (PK-like)"/>
    <property type="match status" value="1"/>
</dbReference>
<dbReference type="AlphaFoldDB" id="A0AAN9ZGD9"/>
<dbReference type="InterPro" id="IPR015897">
    <property type="entry name" value="CHK_kinase-like"/>
</dbReference>
<accession>A0AAN9ZGD9</accession>
<proteinExistence type="predicted"/>
<reference evidence="2 3" key="1">
    <citation type="submission" date="2024-03" db="EMBL/GenBank/DDBJ databases">
        <title>The genome assembly and annotation of the cricket Gryllus longicercus Weissman &amp; Gray.</title>
        <authorList>
            <person name="Szrajer S."/>
            <person name="Gray D."/>
            <person name="Ylla G."/>
        </authorList>
    </citation>
    <scope>NUCLEOTIDE SEQUENCE [LARGE SCALE GENOMIC DNA]</scope>
    <source>
        <strain evidence="2">DAG 2021-001</strain>
        <tissue evidence="2">Whole body minus gut</tissue>
    </source>
</reference>
<name>A0AAN9ZGD9_9ORTH</name>
<dbReference type="PANTHER" id="PTHR11012">
    <property type="entry name" value="PROTEIN KINASE-LIKE DOMAIN-CONTAINING"/>
    <property type="match status" value="1"/>
</dbReference>
<organism evidence="2 3">
    <name type="scientific">Gryllus longicercus</name>
    <dbReference type="NCBI Taxonomy" id="2509291"/>
    <lineage>
        <taxon>Eukaryota</taxon>
        <taxon>Metazoa</taxon>
        <taxon>Ecdysozoa</taxon>
        <taxon>Arthropoda</taxon>
        <taxon>Hexapoda</taxon>
        <taxon>Insecta</taxon>
        <taxon>Pterygota</taxon>
        <taxon>Neoptera</taxon>
        <taxon>Polyneoptera</taxon>
        <taxon>Orthoptera</taxon>
        <taxon>Ensifera</taxon>
        <taxon>Gryllidea</taxon>
        <taxon>Grylloidea</taxon>
        <taxon>Gryllidae</taxon>
        <taxon>Gryllinae</taxon>
        <taxon>Gryllus</taxon>
    </lineage>
</organism>
<dbReference type="Gene3D" id="3.90.1200.10">
    <property type="match status" value="1"/>
</dbReference>
<evidence type="ECO:0000313" key="3">
    <source>
        <dbReference type="Proteomes" id="UP001378592"/>
    </source>
</evidence>
<sequence length="418" mass="48794">MSSSAVVTQNEWFKVIQCCLENCDFEVINNKIKPLGYGAGFFGEHRLAEISVRLRDINKTQRVLHFFIKTQPQKLLEQREIVEQTRMFKKEVDALSKLFVLLRSVLNDKGKGMQWTCKCFYTNSQVIVLEDITMQGFQTIDGRINIEYHHCAAVIKAIANLHAASLIFEETHPNQPHRLGNEYPDILEECLFKHAPNHPGTEWLKTTIECLWRVVQEILGDRADLRTKALLENALQSLFELVKPSEKFRNTVCHGDLWRNNIFFRGDENKVEARLVDFQFIRYSPPANDIVCFLHLTTSRSFRKEYTSALLSCYYDHLSRTLLRYGISPDYVLPRQELEESCEFYRKLGVVVAPCYLTVVALNEEDIERMFASSAEFERFVKRDRTPEVMHSFKCDSYYRERVTESVQELLEECVLKS</sequence>
<feature type="domain" description="CHK kinase-like" evidence="1">
    <location>
        <begin position="127"/>
        <end position="324"/>
    </location>
</feature>
<dbReference type="InterPro" id="IPR004119">
    <property type="entry name" value="EcKL"/>
</dbReference>
<protein>
    <recommendedName>
        <fullName evidence="1">CHK kinase-like domain-containing protein</fullName>
    </recommendedName>
</protein>
<evidence type="ECO:0000313" key="2">
    <source>
        <dbReference type="EMBL" id="KAK7872625.1"/>
    </source>
</evidence>
<comment type="caution">
    <text evidence="2">The sequence shown here is derived from an EMBL/GenBank/DDBJ whole genome shotgun (WGS) entry which is preliminary data.</text>
</comment>
<dbReference type="Pfam" id="PF02958">
    <property type="entry name" value="EcKL"/>
    <property type="match status" value="1"/>
</dbReference>
<keyword evidence="3" id="KW-1185">Reference proteome</keyword>
<gene>
    <name evidence="2" type="ORF">R5R35_001962</name>
</gene>
<dbReference type="EMBL" id="JAZDUA010000022">
    <property type="protein sequence ID" value="KAK7872625.1"/>
    <property type="molecule type" value="Genomic_DNA"/>
</dbReference>
<dbReference type="PANTHER" id="PTHR11012:SF48">
    <property type="entry name" value="CHK KINASE-LIKE DOMAIN-CONTAINING PROTEIN-RELATED"/>
    <property type="match status" value="1"/>
</dbReference>
<dbReference type="SMART" id="SM00587">
    <property type="entry name" value="CHK"/>
    <property type="match status" value="1"/>
</dbReference>